<keyword evidence="5" id="KW-0175">Coiled coil</keyword>
<reference evidence="7" key="2">
    <citation type="journal article" date="2024" name="Taxon">
        <title>Phylogeny and re-circumscription of Cheniella (Leguminosae: Cercidoideae) based on plastome data and morphology, with description of three new species.</title>
        <authorList>
            <person name="Gu S.-R."/>
            <person name="Zeng Q.-B."/>
            <person name="Clark R."/>
            <person name="Jiang K.-W."/>
            <person name="Perez-Escobar O.A."/>
            <person name="Li S.-J."/>
            <person name="Tan W.-N."/>
            <person name="Xie Z."/>
            <person name="Mattapha S."/>
            <person name="Shi M.-M."/>
            <person name="Wang X.-P."/>
            <person name="Zhao Z.-T."/>
            <person name="Antonelli A."/>
            <person name="Tu T.-Y."/>
            <person name="Wen J."/>
            <person name="Zhang D.-X."/>
        </authorList>
    </citation>
    <scope>NUCLEOTIDE SEQUENCE</scope>
</reference>
<reference evidence="7" key="1">
    <citation type="submission" date="2023-03" db="EMBL/GenBank/DDBJ databases">
        <authorList>
            <person name="Gu S."/>
            <person name="Tu T."/>
        </authorList>
    </citation>
    <scope>NUCLEOTIDE SEQUENCE</scope>
</reference>
<evidence type="ECO:0000256" key="3">
    <source>
        <dbReference type="ARBA" id="ARBA00022780"/>
    </source>
</evidence>
<feature type="compositionally biased region" description="Acidic residues" evidence="6">
    <location>
        <begin position="525"/>
        <end position="537"/>
    </location>
</feature>
<dbReference type="InterPro" id="IPR008896">
    <property type="entry name" value="TIC214"/>
</dbReference>
<feature type="transmembrane region" description="Helical" evidence="4">
    <location>
        <begin position="172"/>
        <end position="191"/>
    </location>
</feature>
<protein>
    <recommendedName>
        <fullName evidence="4">Protein TIC 214</fullName>
    </recommendedName>
    <alternativeName>
        <fullName evidence="4">Translocon at the inner envelope membrane of chloroplasts 214</fullName>
    </alternativeName>
</protein>
<feature type="coiled-coil region" evidence="5">
    <location>
        <begin position="907"/>
        <end position="934"/>
    </location>
</feature>
<comment type="function">
    <text evidence="1 4">Involved in protein precursor import into chloroplasts. May be part of an intermediate translocation complex acting as a protein-conducting channel at the inner envelope.</text>
</comment>
<proteinExistence type="inferred from homology"/>
<keyword evidence="4 7" id="KW-0150">Chloroplast</keyword>
<evidence type="ECO:0000256" key="6">
    <source>
        <dbReference type="SAM" id="MobiDB-lite"/>
    </source>
</evidence>
<evidence type="ECO:0000256" key="2">
    <source>
        <dbReference type="ARBA" id="ARBA00004478"/>
    </source>
</evidence>
<name>A0AAT9ZTS4_9FABA</name>
<dbReference type="GO" id="GO:0009706">
    <property type="term" value="C:chloroplast inner membrane"/>
    <property type="evidence" value="ECO:0007669"/>
    <property type="project" value="UniProtKB-SubCell"/>
</dbReference>
<dbReference type="PANTHER" id="PTHR33163:SF40">
    <property type="entry name" value="PROTEIN TIC 214"/>
    <property type="match status" value="1"/>
</dbReference>
<keyword evidence="4" id="KW-1133">Transmembrane helix</keyword>
<keyword evidence="4 7" id="KW-0934">Plastid</keyword>
<keyword evidence="4" id="KW-0653">Protein transport</keyword>
<dbReference type="GO" id="GO:0015031">
    <property type="term" value="P:protein transport"/>
    <property type="evidence" value="ECO:0007669"/>
    <property type="project" value="UniProtKB-KW"/>
</dbReference>
<feature type="transmembrane region" description="Helical" evidence="4">
    <location>
        <begin position="20"/>
        <end position="45"/>
    </location>
</feature>
<evidence type="ECO:0000256" key="4">
    <source>
        <dbReference type="RuleBase" id="RU364085"/>
    </source>
</evidence>
<sequence length="1727" mass="208003">MFKSFLLENLVSLLMKIMNSVVVVGLFYGFLTTLSMGPSSYLFLLRAGVMEEGTEKKVAATTGFLTGQLIMFISIYYAPLHLALGRPHTMTVIAVPYLFFHLFCNRPQYYGDIRKKTLMRNLSIQMIFFNNLLFQLLNLFILPSSILVRLIYIYMFRSNNKILFLTSSFVSWLIGQILFIKSVGFLLDWIQRNNYIQKNFFKRSNKYFMYQVRYYMPRIWTILFCIICLYDLGRTPVPILNPFFHKKVKKISEPEEEERGQIEEQQEQNRSAEEDFYPYLFSEENKGSYKIDETEKKEISRFENPLVTTIFDYNQWYRPLRYIKNDRFENDIRNEMSQYFFYTCQSDGKERISFTYPPSLSTFVEMMQKKISGFTKQIFPYSFEDVYHCWYDEFEEKIDRRCDQLIYKIDLIDRLDIRSRLSNDKTKKKCLPKIYDPLLNGSYRGQIKNEIYIKSEEKQKKFKFLFDKMITDPNEKTFVNRKKSIETNKNITNINKKVPRWSYRLIDEFEEREAARGAIEKEEIEKEEIEKEEEENETANADSDIRSREYRRIVIFTDEISKANGQYEEIALIDYPHQPDFRRDLIKGSMRAQRRKTVIGQFLQSKPHSPLFLDKVANPFVILFDDILEPFFFILQLCIGKKVDQAKQLEFFDRTAKQIEELKEEEMEERRIKISEDWDNIQFGQAIRSCLLVTQSIFRKYILGPLLIITKNIVRILLFQTAEWSEDLNDWKREIHIRCTYNGIPFSETEFPKNWLTEGIQIKILFPFRLKPWHKSKPEKQETTTKMDFCFLTVLGTETELPFGSTSPRKRFDFFKIIFKEIRKRIQKRKKNYFLGFKMKNERTKWIIKKILFVKEIIKKLKKRFLFGLRQRYELSETQKDSTITNSNQMIYESSISIQSINWTNDSLTTEEKIKNLNDRINRIINEIDKSQNDKKKGFILPEINISSNKATYNNKRLDLKKNIWQLLKRKNVRLGRKSHYFLKFFIERAYIDIFLCIINISRINIQLFLESTKEKIKKYISNYKANEERIHKTNKSIIPFCSTIQKSICTRISNNIKTNSQIFFDVSSLSQAYVFYKLSQTPFINSYKHRIRFLFPFLENDRPVPSFTMNEHVKSNLIGVFVGIKGFMVHDKVMLPATSVRNQWLNWLNGQYQYHLSWNKWSRLVPKKWQNRVNKRGMAQNKDLKKWDYSFEKNRFSKKQEQEQESLLKIKKFKKQHAYAFLAHKYLNSVYKKGSLSLEHEHRSIIKAMDKHYWDGMSKQIIFDNFAFRNFIDDFIYMEDTQNTGDISMQNYIGDIIHMEKMKNMDRKYFDWGIINFGRRNKMDMEVWVDNDDYLTSHDEKEINPSNEKKTFFDWMGMNVEIINNYISISSIPKRWFFSKFWRFSNEYRSNPWVIPIKLLFFNFYGNRNPKFSENKSITKKKKLELETRNKRETEYAGQVDLESSFSTQETDFEKDVEWDMKKENRKQKKSKIEEELDFFLTRYWGFQLDWNEGLDEKVTSNIKLSGLMLKAERNLREIVLGYLQRRDLNLDILAAVKQDESVLENGLLVIEPIRLFRKNDGKFIMYQTIGPSLIHKSKHQFNQNHQIEREKSYSFYSHINNFEEEVMIRHHKMTENKQQKYYDLLLPENLLSSRRRRELRILMCLNYRKGNKAFYNEEKVNNRCQASFKEDFKEDKEKEYSLKCFLWPNFRLEDLACMNRYWFDSNNGSRFSMLRIRMYPRLKIR</sequence>
<keyword evidence="4" id="KW-0812">Transmembrane</keyword>
<feature type="region of interest" description="Disordered" evidence="6">
    <location>
        <begin position="521"/>
        <end position="543"/>
    </location>
</feature>
<evidence type="ECO:0000313" key="7">
    <source>
        <dbReference type="EMBL" id="WNS63171.1"/>
    </source>
</evidence>
<organism evidence="7">
    <name type="scientific">Phanera cardinalis</name>
    <dbReference type="NCBI Taxonomy" id="3078825"/>
    <lineage>
        <taxon>Eukaryota</taxon>
        <taxon>Viridiplantae</taxon>
        <taxon>Streptophyta</taxon>
        <taxon>Embryophyta</taxon>
        <taxon>Tracheophyta</taxon>
        <taxon>Spermatophyta</taxon>
        <taxon>Magnoliopsida</taxon>
        <taxon>eudicotyledons</taxon>
        <taxon>Gunneridae</taxon>
        <taxon>Pentapetalae</taxon>
        <taxon>rosids</taxon>
        <taxon>fabids</taxon>
        <taxon>Fabales</taxon>
        <taxon>Fabaceae</taxon>
        <taxon>Cercidoideae</taxon>
        <taxon>Cercideae</taxon>
        <taxon>Bauhiniinae</taxon>
        <taxon>Phanera</taxon>
    </lineage>
</organism>
<comment type="subcellular location">
    <subcellularLocation>
        <location evidence="2">Plastid</location>
        <location evidence="2">Chloroplast inner membrane</location>
        <topology evidence="2">Multi-pass membrane protein</topology>
    </subcellularLocation>
</comment>
<dbReference type="PANTHER" id="PTHR33163">
    <property type="entry name" value="PROTEIN TIC 214-RELATED"/>
    <property type="match status" value="1"/>
</dbReference>
<keyword evidence="4" id="KW-0472">Membrane</keyword>
<comment type="similarity">
    <text evidence="4">Belongs to the TIC214 family.</text>
</comment>
<geneLocation type="chloroplast" evidence="7"/>
<dbReference type="Pfam" id="PF05758">
    <property type="entry name" value="Ycf1"/>
    <property type="match status" value="2"/>
</dbReference>
<accession>A0AAT9ZTS4</accession>
<comment type="subunit">
    <text evidence="4">Part of the Tic complex.</text>
</comment>
<keyword evidence="3 4" id="KW-1001">Plastid inner membrane</keyword>
<evidence type="ECO:0000256" key="5">
    <source>
        <dbReference type="SAM" id="Coils"/>
    </source>
</evidence>
<gene>
    <name evidence="7" type="primary">ycf1</name>
    <name evidence="4" type="synonym">TIC214</name>
</gene>
<feature type="transmembrane region" description="Helical" evidence="4">
    <location>
        <begin position="127"/>
        <end position="152"/>
    </location>
</feature>
<keyword evidence="4" id="KW-0813">Transport</keyword>
<evidence type="ECO:0000256" key="1">
    <source>
        <dbReference type="ARBA" id="ARBA00002515"/>
    </source>
</evidence>
<dbReference type="EMBL" id="OQ701678">
    <property type="protein sequence ID" value="WNS63171.1"/>
    <property type="molecule type" value="Genomic_DNA"/>
</dbReference>
<feature type="transmembrane region" description="Helical" evidence="4">
    <location>
        <begin position="212"/>
        <end position="232"/>
    </location>
</feature>
<feature type="transmembrane region" description="Helical" evidence="4">
    <location>
        <begin position="57"/>
        <end position="77"/>
    </location>
</feature>
<feature type="transmembrane region" description="Helical" evidence="4">
    <location>
        <begin position="89"/>
        <end position="106"/>
    </location>
</feature>